<name>A0A7Y1MJQ2_9PSED</name>
<dbReference type="RefSeq" id="WP_157255577.1">
    <property type="nucleotide sequence ID" value="NZ_JAAQYI010000022.1"/>
</dbReference>
<dbReference type="Proteomes" id="UP000586252">
    <property type="component" value="Unassembled WGS sequence"/>
</dbReference>
<comment type="caution">
    <text evidence="1">The sequence shown here is derived from an EMBL/GenBank/DDBJ whole genome shotgun (WGS) entry which is preliminary data.</text>
</comment>
<proteinExistence type="predicted"/>
<dbReference type="AlphaFoldDB" id="A0A7Y1MJQ2"/>
<sequence length="86" mass="9451">MQLLECGTKGLAVEVLEMLRPVFPGARFSCFEVAVTESVDACRRGLERHKDLVLSCRDADQPGRVYLERISMVREVEGAIAQGGAL</sequence>
<dbReference type="EMBL" id="JAAQYI010000022">
    <property type="protein sequence ID" value="NNA82963.1"/>
    <property type="molecule type" value="Genomic_DNA"/>
</dbReference>
<evidence type="ECO:0000313" key="2">
    <source>
        <dbReference type="Proteomes" id="UP000586252"/>
    </source>
</evidence>
<accession>A0A7Y1MJQ2</accession>
<gene>
    <name evidence="1" type="ORF">HBO30_30165</name>
</gene>
<reference evidence="1 2" key="1">
    <citation type="journal article" date="2020" name="Front. Microbiol.">
        <title>Genetic Organization of the aprX-lipA2 Operon Affects the Proteolytic Potential of Pseudomonas Species in Milk.</title>
        <authorList>
            <person name="Maier C."/>
            <person name="Huptas C."/>
            <person name="von Neubeck M."/>
            <person name="Scherer S."/>
            <person name="Wenning M."/>
            <person name="Lucking G."/>
        </authorList>
    </citation>
    <scope>NUCLEOTIDE SEQUENCE [LARGE SCALE GENOMIC DNA]</scope>
    <source>
        <strain evidence="1 2">WS 5404</strain>
    </source>
</reference>
<protein>
    <submittedName>
        <fullName evidence="1">Uncharacterized protein</fullName>
    </submittedName>
</protein>
<organism evidence="1 2">
    <name type="scientific">Pseudomonas lactis</name>
    <dbReference type="NCBI Taxonomy" id="1615674"/>
    <lineage>
        <taxon>Bacteria</taxon>
        <taxon>Pseudomonadati</taxon>
        <taxon>Pseudomonadota</taxon>
        <taxon>Gammaproteobacteria</taxon>
        <taxon>Pseudomonadales</taxon>
        <taxon>Pseudomonadaceae</taxon>
        <taxon>Pseudomonas</taxon>
    </lineage>
</organism>
<evidence type="ECO:0000313" key="1">
    <source>
        <dbReference type="EMBL" id="NNA82963.1"/>
    </source>
</evidence>
<dbReference type="GeneID" id="45736661"/>